<dbReference type="SUPFAM" id="SSF63829">
    <property type="entry name" value="Calcium-dependent phosphotriesterase"/>
    <property type="match status" value="1"/>
</dbReference>
<organism evidence="2 3">
    <name type="scientific">Sorangium cellulosum</name>
    <name type="common">Polyangium cellulosum</name>
    <dbReference type="NCBI Taxonomy" id="56"/>
    <lineage>
        <taxon>Bacteria</taxon>
        <taxon>Pseudomonadati</taxon>
        <taxon>Myxococcota</taxon>
        <taxon>Polyangia</taxon>
        <taxon>Polyangiales</taxon>
        <taxon>Polyangiaceae</taxon>
        <taxon>Sorangium</taxon>
    </lineage>
</organism>
<dbReference type="Proteomes" id="UP000075420">
    <property type="component" value="Unassembled WGS sequence"/>
</dbReference>
<gene>
    <name evidence="2" type="ORF">BE08_43535</name>
</gene>
<protein>
    <submittedName>
        <fullName evidence="2">Uncharacterized protein</fullName>
    </submittedName>
</protein>
<keyword evidence="1" id="KW-0472">Membrane</keyword>
<dbReference type="InterPro" id="IPR011042">
    <property type="entry name" value="6-blade_b-propeller_TolB-like"/>
</dbReference>
<feature type="transmembrane region" description="Helical" evidence="1">
    <location>
        <begin position="545"/>
        <end position="564"/>
    </location>
</feature>
<evidence type="ECO:0000313" key="2">
    <source>
        <dbReference type="EMBL" id="KYF57435.1"/>
    </source>
</evidence>
<dbReference type="AlphaFoldDB" id="A0A150PP06"/>
<evidence type="ECO:0000256" key="1">
    <source>
        <dbReference type="SAM" id="Phobius"/>
    </source>
</evidence>
<accession>A0A150PP06</accession>
<dbReference type="Gene3D" id="2.120.10.30">
    <property type="entry name" value="TolB, C-terminal domain"/>
    <property type="match status" value="1"/>
</dbReference>
<proteinExistence type="predicted"/>
<dbReference type="EMBL" id="JELY01000971">
    <property type="protein sequence ID" value="KYF57435.1"/>
    <property type="molecule type" value="Genomic_DNA"/>
</dbReference>
<comment type="caution">
    <text evidence="2">The sequence shown here is derived from an EMBL/GenBank/DDBJ whole genome shotgun (WGS) entry which is preliminary data.</text>
</comment>
<keyword evidence="1" id="KW-1133">Transmembrane helix</keyword>
<evidence type="ECO:0000313" key="3">
    <source>
        <dbReference type="Proteomes" id="UP000075420"/>
    </source>
</evidence>
<name>A0A150PP06_SORCE</name>
<reference evidence="2 3" key="1">
    <citation type="submission" date="2014-02" db="EMBL/GenBank/DDBJ databases">
        <title>The small core and large imbalanced accessory genome model reveals a collaborative survival strategy of Sorangium cellulosum strains in nature.</title>
        <authorList>
            <person name="Han K."/>
            <person name="Peng R."/>
            <person name="Blom J."/>
            <person name="Li Y.-Z."/>
        </authorList>
    </citation>
    <scope>NUCLEOTIDE SEQUENCE [LARGE SCALE GENOMIC DNA]</scope>
    <source>
        <strain evidence="2 3">So0157-25</strain>
    </source>
</reference>
<keyword evidence="1" id="KW-0812">Transmembrane</keyword>
<sequence length="565" mass="60513">MDMITVAVNVETTCGTCRMPMPVNTLAREVGCPSCGRSTAIGDDLWQALLRDPIYDGPKMLQNEGRRTSAGKLSASYVRRGPCCHGCDKEIPVASIQEVRQQAMLGCDACSVRTWVRAVPAELAGALPNVTHLAGEDPDPTAVAPGPEAEPATFPCPQCGSPVPFDGTNRACTCRFCSASVHVPDQFVHRGRRKVAARWFLCFDASIADDAPSAQAVAAGLFDWKEPPLAAVDAEGNLYCAATLAHWVPVEGKFPREKDDHVLWSITPSMDVRWLQRGLSRAVHLALSPRGTLLVTGRGKADRPWLSTKTGLPVQEADGTVREISGHLLASQDLACDHDGSLVIVKDGAALRLSPGGADLPERRDAAAALAGATRVHRGWDGLLYGLTTGKIVRLDASGGRSHEMKLPCEDQDSQYSALGVDAGGNAYVLGSKELVRISATGEQSVILMSKRDKLPRSGMRMAVHPDGSFWLFGEGGAAWKFDASAALVFASEKEPRPPKPTSSDVFQAQMAATKARLLAEHEERSRLASEQLAAEKRKQRPAEIALLAAMALFLVLGLVAVFLM</sequence>